<evidence type="ECO:0000256" key="1">
    <source>
        <dbReference type="SAM" id="MobiDB-lite"/>
    </source>
</evidence>
<feature type="transmembrane region" description="Helical" evidence="2">
    <location>
        <begin position="20"/>
        <end position="40"/>
    </location>
</feature>
<keyword evidence="2" id="KW-1133">Transmembrane helix</keyword>
<keyword evidence="2" id="KW-0812">Transmembrane</keyword>
<evidence type="ECO:0000313" key="4">
    <source>
        <dbReference type="Proteomes" id="UP000823933"/>
    </source>
</evidence>
<dbReference type="PANTHER" id="PTHR38468">
    <property type="entry name" value="SLL0939 PROTEIN"/>
    <property type="match status" value="1"/>
</dbReference>
<comment type="caution">
    <text evidence="3">The sequence shown here is derived from an EMBL/GenBank/DDBJ whole genome shotgun (WGS) entry which is preliminary data.</text>
</comment>
<evidence type="ECO:0000256" key="2">
    <source>
        <dbReference type="SAM" id="Phobius"/>
    </source>
</evidence>
<proteinExistence type="predicted"/>
<accession>A0A9D1TW44</accession>
<keyword evidence="2" id="KW-0472">Membrane</keyword>
<reference evidence="3" key="1">
    <citation type="journal article" date="2021" name="PeerJ">
        <title>Extensive microbial diversity within the chicken gut microbiome revealed by metagenomics and culture.</title>
        <authorList>
            <person name="Gilroy R."/>
            <person name="Ravi A."/>
            <person name="Getino M."/>
            <person name="Pursley I."/>
            <person name="Horton D.L."/>
            <person name="Alikhan N.F."/>
            <person name="Baker D."/>
            <person name="Gharbi K."/>
            <person name="Hall N."/>
            <person name="Watson M."/>
            <person name="Adriaenssens E.M."/>
            <person name="Foster-Nyarko E."/>
            <person name="Jarju S."/>
            <person name="Secka A."/>
            <person name="Antonio M."/>
            <person name="Oren A."/>
            <person name="Chaudhuri R.R."/>
            <person name="La Ragione R."/>
            <person name="Hildebrand F."/>
            <person name="Pallen M.J."/>
        </authorList>
    </citation>
    <scope>NUCLEOTIDE SEQUENCE</scope>
    <source>
        <strain evidence="3">ChiHcolR34-3080</strain>
    </source>
</reference>
<dbReference type="EMBL" id="DXHQ01000046">
    <property type="protein sequence ID" value="HIW08567.1"/>
    <property type="molecule type" value="Genomic_DNA"/>
</dbReference>
<dbReference type="Pfam" id="PF07784">
    <property type="entry name" value="DUF1622"/>
    <property type="match status" value="1"/>
</dbReference>
<dbReference type="InterPro" id="IPR012427">
    <property type="entry name" value="DUF1622"/>
</dbReference>
<dbReference type="PANTHER" id="PTHR38468:SF1">
    <property type="entry name" value="SLL0939 PROTEIN"/>
    <property type="match status" value="1"/>
</dbReference>
<dbReference type="AlphaFoldDB" id="A0A9D1TW44"/>
<sequence length="165" mass="18586">MLHFFEQLDHGMETALSVAVPLISGIAELIGLLIIVISLLRTTWHYLRVALFHDDYDYHLEMSTGLITALEFLMAAEVSKTILLPSLDAVLLLVATFGSRALMSILLRVEMRSERAERAEAKRDEHRATRRAGHKARGGYVWPWQAAALPSDDEDEADESRADER</sequence>
<name>A0A9D1TW44_9FIRM</name>
<gene>
    <name evidence="3" type="ORF">H9890_04085</name>
</gene>
<dbReference type="Proteomes" id="UP000823933">
    <property type="component" value="Unassembled WGS sequence"/>
</dbReference>
<feature type="region of interest" description="Disordered" evidence="1">
    <location>
        <begin position="145"/>
        <end position="165"/>
    </location>
</feature>
<reference evidence="3" key="2">
    <citation type="submission" date="2021-04" db="EMBL/GenBank/DDBJ databases">
        <authorList>
            <person name="Gilroy R."/>
        </authorList>
    </citation>
    <scope>NUCLEOTIDE SEQUENCE</scope>
    <source>
        <strain evidence="3">ChiHcolR34-3080</strain>
    </source>
</reference>
<organism evidence="3 4">
    <name type="scientific">Candidatus Faecalibacterium intestinigallinarum</name>
    <dbReference type="NCBI Taxonomy" id="2838581"/>
    <lineage>
        <taxon>Bacteria</taxon>
        <taxon>Bacillati</taxon>
        <taxon>Bacillota</taxon>
        <taxon>Clostridia</taxon>
        <taxon>Eubacteriales</taxon>
        <taxon>Oscillospiraceae</taxon>
        <taxon>Faecalibacterium</taxon>
    </lineage>
</organism>
<protein>
    <submittedName>
        <fullName evidence="3">DUF1622 domain-containing protein</fullName>
    </submittedName>
</protein>
<evidence type="ECO:0000313" key="3">
    <source>
        <dbReference type="EMBL" id="HIW08567.1"/>
    </source>
</evidence>